<dbReference type="KEGG" id="fam:OYT1_ch0954"/>
<comment type="function">
    <text evidence="6">Responsible for synthesis of pseudouridine from uracil-2605 in 23S ribosomal RNA.</text>
</comment>
<dbReference type="AlphaFoldDB" id="A0A2Z6GBA8"/>
<dbReference type="CDD" id="cd00165">
    <property type="entry name" value="S4"/>
    <property type="match status" value="1"/>
</dbReference>
<evidence type="ECO:0000256" key="8">
    <source>
        <dbReference type="RuleBase" id="RU003887"/>
    </source>
</evidence>
<evidence type="ECO:0000256" key="9">
    <source>
        <dbReference type="SAM" id="MobiDB-lite"/>
    </source>
</evidence>
<dbReference type="RefSeq" id="WP_084612011.1">
    <property type="nucleotide sequence ID" value="NZ_AP018738.1"/>
</dbReference>
<dbReference type="InterPro" id="IPR000748">
    <property type="entry name" value="PsdUridine_synth_RsuA/RluB/E/F"/>
</dbReference>
<comment type="catalytic activity">
    <reaction evidence="5">
        <text>uridine(2605) in 23S rRNA = pseudouridine(2605) in 23S rRNA</text>
        <dbReference type="Rhea" id="RHEA:42520"/>
        <dbReference type="Rhea" id="RHEA-COMP:10095"/>
        <dbReference type="Rhea" id="RHEA-COMP:10096"/>
        <dbReference type="ChEBI" id="CHEBI:65314"/>
        <dbReference type="ChEBI" id="CHEBI:65315"/>
        <dbReference type="EC" id="5.4.99.22"/>
    </reaction>
</comment>
<evidence type="ECO:0000256" key="7">
    <source>
        <dbReference type="PROSITE-ProRule" id="PRU00182"/>
    </source>
</evidence>
<dbReference type="GO" id="GO:0003723">
    <property type="term" value="F:RNA binding"/>
    <property type="evidence" value="ECO:0007669"/>
    <property type="project" value="UniProtKB-KW"/>
</dbReference>
<dbReference type="InterPro" id="IPR050343">
    <property type="entry name" value="RsuA_PseudoU_synthase"/>
</dbReference>
<protein>
    <recommendedName>
        <fullName evidence="8">Pseudouridine synthase</fullName>
        <ecNumber evidence="8">5.4.99.-</ecNumber>
    </recommendedName>
</protein>
<dbReference type="Proteomes" id="UP000033070">
    <property type="component" value="Chromosome"/>
</dbReference>
<keyword evidence="2" id="KW-0698">rRNA processing</keyword>
<dbReference type="PROSITE" id="PS50889">
    <property type="entry name" value="S4"/>
    <property type="match status" value="1"/>
</dbReference>
<keyword evidence="3 7" id="KW-0694">RNA-binding</keyword>
<gene>
    <name evidence="11" type="ORF">OYT1_ch0954</name>
</gene>
<evidence type="ECO:0000256" key="6">
    <source>
        <dbReference type="ARBA" id="ARBA00037383"/>
    </source>
</evidence>
<dbReference type="OrthoDB" id="9807213at2"/>
<dbReference type="InterPro" id="IPR020094">
    <property type="entry name" value="TruA/RsuA/RluB/E/F_N"/>
</dbReference>
<dbReference type="FunFam" id="3.10.290.10:FF:000003">
    <property type="entry name" value="Pseudouridine synthase"/>
    <property type="match status" value="1"/>
</dbReference>
<evidence type="ECO:0000256" key="3">
    <source>
        <dbReference type="ARBA" id="ARBA00022884"/>
    </source>
</evidence>
<dbReference type="PANTHER" id="PTHR47683:SF3">
    <property type="entry name" value="RIBOSOMAL LARGE SUBUNIT PSEUDOURIDINE SYNTHASE B"/>
    <property type="match status" value="1"/>
</dbReference>
<dbReference type="Gene3D" id="3.30.70.1560">
    <property type="entry name" value="Alpha-L RNA-binding motif"/>
    <property type="match status" value="1"/>
</dbReference>
<evidence type="ECO:0000256" key="4">
    <source>
        <dbReference type="ARBA" id="ARBA00023235"/>
    </source>
</evidence>
<name>A0A2Z6GBA8_9PROT</name>
<dbReference type="SUPFAM" id="SSF55174">
    <property type="entry name" value="Alpha-L RNA-binding motif"/>
    <property type="match status" value="1"/>
</dbReference>
<dbReference type="NCBIfam" id="TIGR00093">
    <property type="entry name" value="pseudouridine synthase"/>
    <property type="match status" value="1"/>
</dbReference>
<evidence type="ECO:0000313" key="12">
    <source>
        <dbReference type="Proteomes" id="UP000033070"/>
    </source>
</evidence>
<dbReference type="Pfam" id="PF01479">
    <property type="entry name" value="S4"/>
    <property type="match status" value="1"/>
</dbReference>
<dbReference type="GO" id="GO:0000455">
    <property type="term" value="P:enzyme-directed rRNA pseudouridine synthesis"/>
    <property type="evidence" value="ECO:0007669"/>
    <property type="project" value="UniProtKB-ARBA"/>
</dbReference>
<dbReference type="FunFam" id="3.30.70.580:FF:000009">
    <property type="entry name" value="Pseudouridine synthase"/>
    <property type="match status" value="1"/>
</dbReference>
<evidence type="ECO:0000256" key="1">
    <source>
        <dbReference type="ARBA" id="ARBA00008348"/>
    </source>
</evidence>
<keyword evidence="12" id="KW-1185">Reference proteome</keyword>
<dbReference type="Pfam" id="PF00849">
    <property type="entry name" value="PseudoU_synth_2"/>
    <property type="match status" value="1"/>
</dbReference>
<dbReference type="InterPro" id="IPR020103">
    <property type="entry name" value="PsdUridine_synth_cat_dom_sf"/>
</dbReference>
<dbReference type="InterPro" id="IPR018496">
    <property type="entry name" value="PsdUridine_synth_RsuA/RluB_CS"/>
</dbReference>
<dbReference type="NCBIfam" id="NF007976">
    <property type="entry name" value="PRK10700.1"/>
    <property type="match status" value="1"/>
</dbReference>
<dbReference type="InterPro" id="IPR036986">
    <property type="entry name" value="S4_RNA-bd_sf"/>
</dbReference>
<dbReference type="EC" id="5.4.99.-" evidence="8"/>
<dbReference type="Gene3D" id="3.30.70.580">
    <property type="entry name" value="Pseudouridine synthase I, catalytic domain, N-terminal subdomain"/>
    <property type="match status" value="1"/>
</dbReference>
<sequence length="310" mass="34399">MNEEQQGERLQKVLAQAGVGSRREMEEWITAGRVTVNGEVATLGMRVHEGDEVRVGKRWINVKAPGAELPRVLLYHKPEGEIVSRDDPEKRATVFDKLPRLRGLKWTAIGRLDFNTSGLLIFTTSGELANRLMHPRFEVEREYAVRVQGELTIEQTLQMTKGDGIELEDGAVKFERLTDEGGEGFNHWYRVMLKEGRNRIVRRTFDALGLPVSRLIRVRYGIVNLPPSIKRGKMAELGEGEVKQIMEWAGLTMESAVPVAPVVSTPASKLPRAGGVGPKRDGEGRGRSAASARGGVPLRGNASKFRSKAR</sequence>
<comment type="similarity">
    <text evidence="1 8">Belongs to the pseudouridine synthase RsuA family.</text>
</comment>
<evidence type="ECO:0000256" key="5">
    <source>
        <dbReference type="ARBA" id="ARBA00036944"/>
    </source>
</evidence>
<dbReference type="Gene3D" id="3.10.290.10">
    <property type="entry name" value="RNA-binding S4 domain"/>
    <property type="match status" value="1"/>
</dbReference>
<dbReference type="EMBL" id="AP018738">
    <property type="protein sequence ID" value="BBE50515.1"/>
    <property type="molecule type" value="Genomic_DNA"/>
</dbReference>
<dbReference type="InterPro" id="IPR042092">
    <property type="entry name" value="PsdUridine_s_RsuA/RluB/E/F_cat"/>
</dbReference>
<dbReference type="PANTHER" id="PTHR47683">
    <property type="entry name" value="PSEUDOURIDINE SYNTHASE FAMILY PROTEIN-RELATED"/>
    <property type="match status" value="1"/>
</dbReference>
<feature type="region of interest" description="Disordered" evidence="9">
    <location>
        <begin position="266"/>
        <end position="310"/>
    </location>
</feature>
<evidence type="ECO:0000256" key="2">
    <source>
        <dbReference type="ARBA" id="ARBA00022552"/>
    </source>
</evidence>
<feature type="domain" description="RNA-binding S4" evidence="10">
    <location>
        <begin position="8"/>
        <end position="70"/>
    </location>
</feature>
<dbReference type="SUPFAM" id="SSF55120">
    <property type="entry name" value="Pseudouridine synthase"/>
    <property type="match status" value="1"/>
</dbReference>
<proteinExistence type="inferred from homology"/>
<dbReference type="SMART" id="SM00363">
    <property type="entry name" value="S4"/>
    <property type="match status" value="1"/>
</dbReference>
<evidence type="ECO:0000259" key="10">
    <source>
        <dbReference type="SMART" id="SM00363"/>
    </source>
</evidence>
<dbReference type="InterPro" id="IPR002942">
    <property type="entry name" value="S4_RNA-bd"/>
</dbReference>
<dbReference type="GO" id="GO:0160139">
    <property type="term" value="F:23S rRNA pseudouridine(2605) synthase activity"/>
    <property type="evidence" value="ECO:0007669"/>
    <property type="project" value="UniProtKB-EC"/>
</dbReference>
<evidence type="ECO:0000313" key="11">
    <source>
        <dbReference type="EMBL" id="BBE50515.1"/>
    </source>
</evidence>
<dbReference type="InterPro" id="IPR006145">
    <property type="entry name" value="PsdUridine_synth_RsuA/RluA"/>
</dbReference>
<reference evidence="11 12" key="1">
    <citation type="submission" date="2018-06" db="EMBL/GenBank/DDBJ databases">
        <title>OYT1 Genome Sequencing.</title>
        <authorList>
            <person name="Kato S."/>
            <person name="Itoh T."/>
            <person name="Ohkuma M."/>
        </authorList>
    </citation>
    <scope>NUCLEOTIDE SEQUENCE [LARGE SCALE GENOMIC DNA]</scope>
    <source>
        <strain evidence="11 12">OYT1</strain>
    </source>
</reference>
<dbReference type="STRING" id="1188319.OYT1_01823"/>
<organism evidence="11 12">
    <name type="scientific">Ferriphaselus amnicola</name>
    <dbReference type="NCBI Taxonomy" id="1188319"/>
    <lineage>
        <taxon>Bacteria</taxon>
        <taxon>Pseudomonadati</taxon>
        <taxon>Pseudomonadota</taxon>
        <taxon>Betaproteobacteria</taxon>
        <taxon>Nitrosomonadales</taxon>
        <taxon>Gallionellaceae</taxon>
        <taxon>Ferriphaselus</taxon>
    </lineage>
</organism>
<accession>A0A2Z6GBA8</accession>
<dbReference type="PROSITE" id="PS01149">
    <property type="entry name" value="PSI_RSU"/>
    <property type="match status" value="1"/>
</dbReference>
<keyword evidence="4 8" id="KW-0413">Isomerase</keyword>